<accession>A0A5C8PQQ6</accession>
<gene>
    <name evidence="1" type="ORF">FHP25_10090</name>
</gene>
<name>A0A5C8PQQ6_9HYPH</name>
<dbReference type="InterPro" id="IPR012668">
    <property type="entry name" value="CHP02466"/>
</dbReference>
<dbReference type="Proteomes" id="UP000321638">
    <property type="component" value="Unassembled WGS sequence"/>
</dbReference>
<organism evidence="1 2">
    <name type="scientific">Vineibacter terrae</name>
    <dbReference type="NCBI Taxonomy" id="2586908"/>
    <lineage>
        <taxon>Bacteria</taxon>
        <taxon>Pseudomonadati</taxon>
        <taxon>Pseudomonadota</taxon>
        <taxon>Alphaproteobacteria</taxon>
        <taxon>Hyphomicrobiales</taxon>
        <taxon>Vineibacter</taxon>
    </lineage>
</organism>
<reference evidence="1 2" key="1">
    <citation type="submission" date="2019-06" db="EMBL/GenBank/DDBJ databases">
        <title>New taxonomy in bacterial strain CC-CFT640, isolated from vineyard.</title>
        <authorList>
            <person name="Lin S.-Y."/>
            <person name="Tsai C.-F."/>
            <person name="Young C.-C."/>
        </authorList>
    </citation>
    <scope>NUCLEOTIDE SEQUENCE [LARGE SCALE GENOMIC DNA]</scope>
    <source>
        <strain evidence="1 2">CC-CFT640</strain>
    </source>
</reference>
<keyword evidence="2" id="KW-1185">Reference proteome</keyword>
<protein>
    <recommendedName>
        <fullName evidence="3">JmjC domain-containing protein</fullName>
    </recommendedName>
</protein>
<dbReference type="AlphaFoldDB" id="A0A5C8PQQ6"/>
<comment type="caution">
    <text evidence="1">The sequence shown here is derived from an EMBL/GenBank/DDBJ whole genome shotgun (WGS) entry which is preliminary data.</text>
</comment>
<evidence type="ECO:0000313" key="1">
    <source>
        <dbReference type="EMBL" id="TXL77110.1"/>
    </source>
</evidence>
<evidence type="ECO:0008006" key="3">
    <source>
        <dbReference type="Google" id="ProtNLM"/>
    </source>
</evidence>
<dbReference type="EMBL" id="VDUZ01000009">
    <property type="protein sequence ID" value="TXL77110.1"/>
    <property type="molecule type" value="Genomic_DNA"/>
</dbReference>
<sequence>MRGGGQVMIERTEMRQIFPTPLWIVDLKADMARAVNGRLMAEITKLATPRPAVPKGTNWQTDPVLHKLPQFAEFVSLVETAARGALRSLRLEKYAMFVTGCWANINPPGGINSSHSHPNNFLSGVYYVSIPQGADRIEFLDPRSQAQVLMPHPEEFNPLNGNSMTIEARDGRLVLFPGWLVHQVPINMSNAERVSIAFNLMFRQFGETASAPLWKGRIPIKLPG</sequence>
<dbReference type="Gene3D" id="2.60.120.620">
    <property type="entry name" value="q2cbj1_9rhob like domain"/>
    <property type="match status" value="1"/>
</dbReference>
<proteinExistence type="predicted"/>
<dbReference type="SUPFAM" id="SSF51197">
    <property type="entry name" value="Clavaminate synthase-like"/>
    <property type="match status" value="1"/>
</dbReference>
<dbReference type="OrthoDB" id="9783136at2"/>
<dbReference type="Pfam" id="PF13759">
    <property type="entry name" value="2OG-FeII_Oxy_5"/>
    <property type="match status" value="1"/>
</dbReference>
<evidence type="ECO:0000313" key="2">
    <source>
        <dbReference type="Proteomes" id="UP000321638"/>
    </source>
</evidence>
<dbReference type="NCBIfam" id="TIGR02466">
    <property type="entry name" value="TIGR02466 family protein"/>
    <property type="match status" value="1"/>
</dbReference>